<dbReference type="RefSeq" id="WP_318597279.1">
    <property type="nucleotide sequence ID" value="NZ_JAWSTH010000025.1"/>
</dbReference>
<dbReference type="Proteomes" id="UP001284601">
    <property type="component" value="Unassembled WGS sequence"/>
</dbReference>
<dbReference type="SUPFAM" id="SSF54909">
    <property type="entry name" value="Dimeric alpha+beta barrel"/>
    <property type="match status" value="1"/>
</dbReference>
<dbReference type="InterPro" id="IPR011008">
    <property type="entry name" value="Dimeric_a/b-barrel"/>
</dbReference>
<dbReference type="Gene3D" id="3.30.70.920">
    <property type="match status" value="1"/>
</dbReference>
<gene>
    <name evidence="2" type="ORF">R7226_11380</name>
</gene>
<feature type="domain" description="Transcription regulator AsnC/Lrp ligand binding" evidence="1">
    <location>
        <begin position="6"/>
        <end position="76"/>
    </location>
</feature>
<dbReference type="EMBL" id="JAWSTH010000025">
    <property type="protein sequence ID" value="MDW5594945.1"/>
    <property type="molecule type" value="Genomic_DNA"/>
</dbReference>
<accession>A0ABU4HNX3</accession>
<comment type="caution">
    <text evidence="2">The sequence shown here is derived from an EMBL/GenBank/DDBJ whole genome shotgun (WGS) entry which is preliminary data.</text>
</comment>
<reference evidence="2 3" key="2">
    <citation type="submission" date="2023-10" db="EMBL/GenBank/DDBJ databases">
        <authorList>
            <person name="Han X.F."/>
        </authorList>
    </citation>
    <scope>NUCLEOTIDE SEQUENCE [LARGE SCALE GENOMIC DNA]</scope>
    <source>
        <strain evidence="2 3">KCTC 39840</strain>
    </source>
</reference>
<organism evidence="2 3">
    <name type="scientific">Conexibacter stalactiti</name>
    <dbReference type="NCBI Taxonomy" id="1940611"/>
    <lineage>
        <taxon>Bacteria</taxon>
        <taxon>Bacillati</taxon>
        <taxon>Actinomycetota</taxon>
        <taxon>Thermoleophilia</taxon>
        <taxon>Solirubrobacterales</taxon>
        <taxon>Conexibacteraceae</taxon>
        <taxon>Conexibacter</taxon>
    </lineage>
</organism>
<reference evidence="3" key="1">
    <citation type="submission" date="2023-07" db="EMBL/GenBank/DDBJ databases">
        <title>Conexibacter stalactiti sp. nov., isolated from stalactites in a lava cave and emended description of the genus Conexibacter.</title>
        <authorList>
            <person name="Lee S.D."/>
        </authorList>
    </citation>
    <scope>NUCLEOTIDE SEQUENCE [LARGE SCALE GENOMIC DNA]</scope>
    <source>
        <strain evidence="3">KCTC 39840</strain>
    </source>
</reference>
<proteinExistence type="predicted"/>
<evidence type="ECO:0000313" key="2">
    <source>
        <dbReference type="EMBL" id="MDW5594945.1"/>
    </source>
</evidence>
<dbReference type="Pfam" id="PF01037">
    <property type="entry name" value="AsnC_trans_reg"/>
    <property type="match status" value="1"/>
</dbReference>
<sequence>MTHAIVLIQAERTSLAELGGQLAEIPGVAEAYSVTGEWDFAAVLRLREQDDLAHVVTETLSRLPGIVKTQTMVAFEVYSRHDLDALFSVGE</sequence>
<dbReference type="InterPro" id="IPR019887">
    <property type="entry name" value="Tscrpt_reg_AsnC/Lrp_C"/>
</dbReference>
<protein>
    <submittedName>
        <fullName evidence="2">Lrp/AsnC ligand binding domain-containing protein</fullName>
    </submittedName>
</protein>
<keyword evidence="3" id="KW-1185">Reference proteome</keyword>
<evidence type="ECO:0000313" key="3">
    <source>
        <dbReference type="Proteomes" id="UP001284601"/>
    </source>
</evidence>
<evidence type="ECO:0000259" key="1">
    <source>
        <dbReference type="Pfam" id="PF01037"/>
    </source>
</evidence>
<name>A0ABU4HNX3_9ACTN</name>